<accession>A0ABP6AU56</accession>
<sequence>MTNNKGARFAAMRKAQEAKQKRDAERLVRERKVEAALAEFFEHTATVEQIEGATAARVAKVTAIGERKAAAAEHLAAVALRAMLDLGETRTAVAELTGLSLAAIRDAVADTGPAPASPVEPGPGSGRHTREQERQEDDTGDEAPAPYWEEGGDWQT</sequence>
<name>A0ABP6AU56_9ACTN</name>
<dbReference type="EMBL" id="BAAARY010000008">
    <property type="protein sequence ID" value="GAA2522649.1"/>
    <property type="molecule type" value="Genomic_DNA"/>
</dbReference>
<keyword evidence="3" id="KW-1185">Reference proteome</keyword>
<feature type="compositionally biased region" description="Basic and acidic residues" evidence="1">
    <location>
        <begin position="14"/>
        <end position="23"/>
    </location>
</feature>
<gene>
    <name evidence="2" type="ORF">GCM10010201_20950</name>
</gene>
<evidence type="ECO:0000256" key="1">
    <source>
        <dbReference type="SAM" id="MobiDB-lite"/>
    </source>
</evidence>
<dbReference type="RefSeq" id="WP_344171733.1">
    <property type="nucleotide sequence ID" value="NZ_BAAARY010000008.1"/>
</dbReference>
<evidence type="ECO:0000313" key="3">
    <source>
        <dbReference type="Proteomes" id="UP001499978"/>
    </source>
</evidence>
<dbReference type="Proteomes" id="UP001499978">
    <property type="component" value="Unassembled WGS sequence"/>
</dbReference>
<reference evidence="3" key="1">
    <citation type="journal article" date="2019" name="Int. J. Syst. Evol. Microbiol.">
        <title>The Global Catalogue of Microorganisms (GCM) 10K type strain sequencing project: providing services to taxonomists for standard genome sequencing and annotation.</title>
        <authorList>
            <consortium name="The Broad Institute Genomics Platform"/>
            <consortium name="The Broad Institute Genome Sequencing Center for Infectious Disease"/>
            <person name="Wu L."/>
            <person name="Ma J."/>
        </authorList>
    </citation>
    <scope>NUCLEOTIDE SEQUENCE [LARGE SCALE GENOMIC DNA]</scope>
    <source>
        <strain evidence="3">JCM 3367</strain>
    </source>
</reference>
<feature type="region of interest" description="Disordered" evidence="1">
    <location>
        <begin position="110"/>
        <end position="156"/>
    </location>
</feature>
<proteinExistence type="predicted"/>
<organism evidence="2 3">
    <name type="scientific">Pilimelia columellifera subsp. columellifera</name>
    <dbReference type="NCBI Taxonomy" id="706583"/>
    <lineage>
        <taxon>Bacteria</taxon>
        <taxon>Bacillati</taxon>
        <taxon>Actinomycetota</taxon>
        <taxon>Actinomycetes</taxon>
        <taxon>Micromonosporales</taxon>
        <taxon>Micromonosporaceae</taxon>
        <taxon>Pilimelia</taxon>
    </lineage>
</organism>
<comment type="caution">
    <text evidence="2">The sequence shown here is derived from an EMBL/GenBank/DDBJ whole genome shotgun (WGS) entry which is preliminary data.</text>
</comment>
<evidence type="ECO:0000313" key="2">
    <source>
        <dbReference type="EMBL" id="GAA2522649.1"/>
    </source>
</evidence>
<protein>
    <submittedName>
        <fullName evidence="2">Uncharacterized protein</fullName>
    </submittedName>
</protein>
<feature type="region of interest" description="Disordered" evidence="1">
    <location>
        <begin position="1"/>
        <end position="23"/>
    </location>
</feature>